<dbReference type="PANTHER" id="PTHR43775">
    <property type="entry name" value="FATTY ACID SYNTHASE"/>
    <property type="match status" value="1"/>
</dbReference>
<dbReference type="EMBL" id="AORV01000016">
    <property type="protein sequence ID" value="EMS73662.1"/>
    <property type="molecule type" value="Genomic_DNA"/>
</dbReference>
<comment type="function">
    <text evidence="2">Involved in some intermediate steps for the synthesis of the antibiotic polyketide bacillaene which is involved in secondary metabolism.</text>
</comment>
<dbReference type="Pfam" id="PF00109">
    <property type="entry name" value="ketoacyl-synt"/>
    <property type="match status" value="1"/>
</dbReference>
<feature type="domain" description="PKS/mFAS DH" evidence="10">
    <location>
        <begin position="683"/>
        <end position="964"/>
    </location>
</feature>
<dbReference type="InterPro" id="IPR020807">
    <property type="entry name" value="PKS_DH"/>
</dbReference>
<evidence type="ECO:0000256" key="7">
    <source>
        <dbReference type="PROSITE-ProRule" id="PRU01363"/>
    </source>
</evidence>
<dbReference type="SUPFAM" id="SSF51735">
    <property type="entry name" value="NAD(P)-binding Rossmann-fold domains"/>
    <property type="match status" value="2"/>
</dbReference>
<accession>S0FP35</accession>
<dbReference type="Gene3D" id="1.10.1200.10">
    <property type="entry name" value="ACP-like"/>
    <property type="match status" value="1"/>
</dbReference>
<dbReference type="SMART" id="SM00823">
    <property type="entry name" value="PKS_PP"/>
    <property type="match status" value="1"/>
</dbReference>
<reference evidence="11 12" key="1">
    <citation type="journal article" date="2013" name="Genome Announc.">
        <title>Draft Genome Sequence of the Cellulolytic, Mesophilic, Anaerobic Bacterium Clostridium termitidis Strain CT1112 (DSM 5398).</title>
        <authorList>
            <person name="Lal S."/>
            <person name="Ramachandran U."/>
            <person name="Zhang X."/>
            <person name="Munir R."/>
            <person name="Sparling R."/>
            <person name="Levin D.B."/>
        </authorList>
    </citation>
    <scope>NUCLEOTIDE SEQUENCE [LARGE SCALE GENOMIC DNA]</scope>
    <source>
        <strain evidence="11 12">CT1112</strain>
    </source>
</reference>
<protein>
    <submittedName>
        <fullName evidence="11">Polyketide synthase like protein</fullName>
    </submittedName>
</protein>
<evidence type="ECO:0000256" key="6">
    <source>
        <dbReference type="ARBA" id="ARBA00022679"/>
    </source>
</evidence>
<feature type="region of interest" description="N-terminal hotdog fold" evidence="7">
    <location>
        <begin position="683"/>
        <end position="809"/>
    </location>
</feature>
<dbReference type="PANTHER" id="PTHR43775:SF37">
    <property type="entry name" value="SI:DKEY-61P9.11"/>
    <property type="match status" value="1"/>
</dbReference>
<dbReference type="SUPFAM" id="SSF53901">
    <property type="entry name" value="Thiolase-like"/>
    <property type="match status" value="1"/>
</dbReference>
<dbReference type="InterPro" id="IPR006162">
    <property type="entry name" value="Ppantetheine_attach_site"/>
</dbReference>
<dbReference type="InterPro" id="IPR049900">
    <property type="entry name" value="PKS_mFAS_DH"/>
</dbReference>
<dbReference type="GO" id="GO:0004312">
    <property type="term" value="F:fatty acid synthase activity"/>
    <property type="evidence" value="ECO:0007669"/>
    <property type="project" value="TreeGrafter"/>
</dbReference>
<dbReference type="InterPro" id="IPR020841">
    <property type="entry name" value="PKS_Beta-ketoAc_synthase_dom"/>
</dbReference>
<dbReference type="SMART" id="SM00825">
    <property type="entry name" value="PKS_KS"/>
    <property type="match status" value="1"/>
</dbReference>
<evidence type="ECO:0000256" key="3">
    <source>
        <dbReference type="ARBA" id="ARBA00004789"/>
    </source>
</evidence>
<dbReference type="InterPro" id="IPR049552">
    <property type="entry name" value="PKS_DH_N"/>
</dbReference>
<feature type="active site" description="Proton acceptor; for dehydratase activity" evidence="7">
    <location>
        <position position="714"/>
    </location>
</feature>
<keyword evidence="12" id="KW-1185">Reference proteome</keyword>
<dbReference type="InterPro" id="IPR057326">
    <property type="entry name" value="KR_dom"/>
</dbReference>
<dbReference type="Pfam" id="PF00550">
    <property type="entry name" value="PP-binding"/>
    <property type="match status" value="1"/>
</dbReference>
<dbReference type="Gene3D" id="3.40.47.10">
    <property type="match status" value="1"/>
</dbReference>
<dbReference type="InterPro" id="IPR013968">
    <property type="entry name" value="PKS_KR"/>
</dbReference>
<feature type="domain" description="Carrier" evidence="8">
    <location>
        <begin position="1505"/>
        <end position="1580"/>
    </location>
</feature>
<dbReference type="Pfam" id="PF00668">
    <property type="entry name" value="Condensation"/>
    <property type="match status" value="1"/>
</dbReference>
<dbReference type="Proteomes" id="UP000014155">
    <property type="component" value="Unassembled WGS sequence"/>
</dbReference>
<evidence type="ECO:0000259" key="10">
    <source>
        <dbReference type="PROSITE" id="PS52019"/>
    </source>
</evidence>
<dbReference type="SUPFAM" id="SSF52777">
    <property type="entry name" value="CoA-dependent acyltransferases"/>
    <property type="match status" value="2"/>
</dbReference>
<dbReference type="Gene3D" id="3.10.129.110">
    <property type="entry name" value="Polyketide synthase dehydratase"/>
    <property type="match status" value="1"/>
</dbReference>
<evidence type="ECO:0000256" key="4">
    <source>
        <dbReference type="ARBA" id="ARBA00022450"/>
    </source>
</evidence>
<dbReference type="Gene3D" id="3.40.50.720">
    <property type="entry name" value="NAD(P)-binding Rossmann-like Domain"/>
    <property type="match status" value="1"/>
</dbReference>
<dbReference type="InterPro" id="IPR001242">
    <property type="entry name" value="Condensation_dom"/>
</dbReference>
<feature type="region of interest" description="C-terminal hotdog fold" evidence="7">
    <location>
        <begin position="823"/>
        <end position="964"/>
    </location>
</feature>
<dbReference type="InterPro" id="IPR036291">
    <property type="entry name" value="NAD(P)-bd_dom_sf"/>
</dbReference>
<dbReference type="InterPro" id="IPR009081">
    <property type="entry name" value="PP-bd_ACP"/>
</dbReference>
<sequence>MESVKSYILKEFESKKLTQEETKKMLTELMEKAAPETVHEDIAIIGMACKFPDANNVDEYWSNLKSGVNSIKEPSKQRRDQSVQYYKNKIFTKYMLDMVISDDTDLDDKFSKGGYLNEIDKFDAGFFRIPPREAKFMEPLQRLFLETAWEAIEDAGYGGDKITGTKTGVFAGRDHTAGSLYQYISEPDQMHLTGSWAGIMASRIQYIFNLRGPSLVVDTACSSGLTATHMACRSLQQGDCDMAISGGIHLTYLPSIQGQKSSMDMVESADSNVRTFDKSANGTVWGEGVGILFLKKLSKALADGDNIHAVIKGSAINNDGASNGITAPNAEAQEAVIISAWEEAKINPETISYIEAHGTGTILGDPIEIKGLTNAFRRYTNKNQFCGIGSVKTNFGHLVAASGMASIIKVILSLKNKMLPATINFEFPNPYIDFCSCPVYVNNQLTKWDTGDFPRRAGVSSFGFSGTNCHIVLEEAPERPKKKGLTISKDKPVYILALSARSEIVLKDMVNKYIELIIKGGVTDLADICYTANTGRGHFTCRLALVLKDFEDFKEKLLQVSRTDFANLNRQGIYYNEHKIVPESKKVKEAREITESHKWEISAEAKLKIQELLKHRGDNTNLCNDICKLYVEGGNIDWDMLYKGRQLNKVSVPVYPLERIHFWAEPKAMGRESQLLKEKSIEHPLFDNLLADSFDRQIFVTYFDNARHWELDEHRINGRSILPGTTYLEMAREAGRAYYGNSPVELRDLVFVSPMLVNDGEVKEVQTIVINEKDYLRFAVVSKQISEEPDHQVWVTHSEGKLFMLEDNVNKAFDVSQLKNECGNGEKTIRLSTTESPIKFGTTWDNVERIYIGDNSLLVKLEIDQSVSEAALRYSLHPALMDNAANMIMHGLGNDAMYLPLSYHSMKLYDRMPGKFYSYITKLNNSNNSTETFSFDIWLMDERGKVFAEVNNYTIKMVRDADKSFQGIDKNAASYYDMGWIIESLDKQAKKPEWKTALVFRDDAGAADVITAGLKGSILSEVIEVTFGSGYQKTGQSSYIISGTEEDYLKLMTELKTRDIDKIVHLSTVSRSDTMNTPAFERSCDDVQNRGIYSLFYLTKALAANKYNNEISIDLLSENVEQVTEEDSLINPDNAAFFGLGKVAAQENLKLKLKCIDFDQATALDCIINEVISECKAQRVAYRKGNRYIPEFSIAELNTSQEELNIKNEGVYVITGGAGGLGLEIARYISEKGNTNIALINRSKLPDAEQWDDILERNGNERLCNKLRSIRNIQTSGSKVVCCKADISNEEETKEALDSLRERFGHINGIIHAAGVAGDGFLVIKDSDIFSRVMAPKINGTQILDRLTIDDKMDFFVLFSSMASVTGGMGQGDYTAANTYLNSFAQRRNKAGKRTVSINWPGWKETGMTVDNNTTDDNFPFRALTTSKALNIFEDALRSGRCVIYTGELNIPYLSSVTDSLPVKLSGKIKTSINKYLLDKNKTKHQAEVKDTNAQAAANSAAGNNSSNSLENKLALIWGSVLGIKEIDVYDNFHDMGGDSILATQLLKEIDKEFPEVISISDIFTYPSVSQLAGFISGKLGHGTDNSDNPDNLNNVVKEDVSFEMSRKVTTKVELLPVQRCFFARNFNSMNHWNESVPIYMKDGIDENILRKVILKVMRQHDALRLVFRYEDGSYVQYLKSCDEIHEDLFVYHMSATEASREEMLMELNKLISSMDLAEGPLIRFVLFKTDNGDYIYCTMHHLIIDGFSIHIIMKEIITGYFQAISGNDMGASEKSVSIVTWADFINQYAMSKEITHEIEYWDKIDSTPVDMLPKDFISEDQSLINNACEHLVLLDETETDSFLKESCKLYKVNAETILLTALGMALDRWGSMDKVHLRLCGNGRDLPFSTFDLSGTVGWLSISYPFVLDTARNLPVEDKVENVRKELSEIPNKGAGYDILRFITNPIKFPDKKYSVQPEIFFNYMGVYGMPDAEENDMIAAFKTVPEKSPYSDREYVFVIESSIWEGKLKIMVEYNAREYKKETILALLMECKKALADIVEAKGKGRQQLEQGGQYEAI</sequence>
<dbReference type="Pfam" id="PF08659">
    <property type="entry name" value="KR"/>
    <property type="match status" value="1"/>
</dbReference>
<dbReference type="PROSITE" id="PS00012">
    <property type="entry name" value="PHOSPHOPANTETHEINE"/>
    <property type="match status" value="1"/>
</dbReference>
<evidence type="ECO:0000259" key="8">
    <source>
        <dbReference type="PROSITE" id="PS50075"/>
    </source>
</evidence>
<proteinExistence type="predicted"/>
<dbReference type="UniPathway" id="UPA01003"/>
<dbReference type="Gene3D" id="1.10.1240.100">
    <property type="match status" value="1"/>
</dbReference>
<dbReference type="InterPro" id="IPR020806">
    <property type="entry name" value="PKS_PP-bd"/>
</dbReference>
<dbReference type="CDD" id="cd00833">
    <property type="entry name" value="PKS"/>
    <property type="match status" value="1"/>
</dbReference>
<dbReference type="Pfam" id="PF22621">
    <property type="entry name" value="CurL-like_PKS_C"/>
    <property type="match status" value="1"/>
</dbReference>
<dbReference type="InterPro" id="IPR014030">
    <property type="entry name" value="Ketoacyl_synth_N"/>
</dbReference>
<dbReference type="PROSITE" id="PS50075">
    <property type="entry name" value="CARRIER"/>
    <property type="match status" value="1"/>
</dbReference>
<dbReference type="CDD" id="cd08953">
    <property type="entry name" value="KR_2_SDR_x"/>
    <property type="match status" value="1"/>
</dbReference>
<dbReference type="PROSITE" id="PS52019">
    <property type="entry name" value="PKS_MFAS_DH"/>
    <property type="match status" value="1"/>
</dbReference>
<dbReference type="Gene3D" id="3.30.559.30">
    <property type="entry name" value="Nonribosomal peptide synthetase, condensation domain"/>
    <property type="match status" value="1"/>
</dbReference>
<evidence type="ECO:0000259" key="9">
    <source>
        <dbReference type="PROSITE" id="PS52004"/>
    </source>
</evidence>
<dbReference type="RefSeq" id="WP_004623662.1">
    <property type="nucleotide sequence ID" value="NZ_AORV01000016.1"/>
</dbReference>
<dbReference type="PROSITE" id="PS52004">
    <property type="entry name" value="KS3_2"/>
    <property type="match status" value="1"/>
</dbReference>
<dbReference type="SMART" id="SM00822">
    <property type="entry name" value="PKS_KR"/>
    <property type="match status" value="1"/>
</dbReference>
<dbReference type="InterPro" id="IPR036736">
    <property type="entry name" value="ACP-like_sf"/>
</dbReference>
<comment type="cofactor">
    <cofactor evidence="1">
        <name>pantetheine 4'-phosphate</name>
        <dbReference type="ChEBI" id="CHEBI:47942"/>
    </cofactor>
</comment>
<dbReference type="InterPro" id="IPR023213">
    <property type="entry name" value="CAT-like_dom_sf"/>
</dbReference>
<dbReference type="InterPro" id="IPR016039">
    <property type="entry name" value="Thiolase-like"/>
</dbReference>
<dbReference type="Pfam" id="PF02801">
    <property type="entry name" value="Ketoacyl-synt_C"/>
    <property type="match status" value="1"/>
</dbReference>
<keyword evidence="6" id="KW-0808">Transferase</keyword>
<dbReference type="GO" id="GO:0031177">
    <property type="term" value="F:phosphopantetheine binding"/>
    <property type="evidence" value="ECO:0007669"/>
    <property type="project" value="InterPro"/>
</dbReference>
<keyword evidence="4" id="KW-0596">Phosphopantetheine</keyword>
<evidence type="ECO:0000256" key="1">
    <source>
        <dbReference type="ARBA" id="ARBA00001957"/>
    </source>
</evidence>
<dbReference type="GO" id="GO:0006633">
    <property type="term" value="P:fatty acid biosynthetic process"/>
    <property type="evidence" value="ECO:0007669"/>
    <property type="project" value="TreeGrafter"/>
</dbReference>
<gene>
    <name evidence="11" type="ORF">CTER_0304</name>
</gene>
<evidence type="ECO:0000313" key="11">
    <source>
        <dbReference type="EMBL" id="EMS73662.1"/>
    </source>
</evidence>
<evidence type="ECO:0000313" key="12">
    <source>
        <dbReference type="Proteomes" id="UP000014155"/>
    </source>
</evidence>
<comment type="caution">
    <text evidence="11">The sequence shown here is derived from an EMBL/GenBank/DDBJ whole genome shotgun (WGS) entry which is preliminary data.</text>
</comment>
<dbReference type="InterPro" id="IPR014031">
    <property type="entry name" value="Ketoacyl_synth_C"/>
</dbReference>
<dbReference type="SMART" id="SM00826">
    <property type="entry name" value="PKS_DH"/>
    <property type="match status" value="1"/>
</dbReference>
<keyword evidence="5" id="KW-0597">Phosphoprotein</keyword>
<dbReference type="InterPro" id="IPR050091">
    <property type="entry name" value="PKS_NRPS_Biosynth_Enz"/>
</dbReference>
<evidence type="ECO:0000256" key="5">
    <source>
        <dbReference type="ARBA" id="ARBA00022553"/>
    </source>
</evidence>
<comment type="pathway">
    <text evidence="3">Antibiotic biosynthesis; bacillaene biosynthesis.</text>
</comment>
<dbReference type="PATRIC" id="fig|1195236.3.peg.611"/>
<dbReference type="InterPro" id="IPR049490">
    <property type="entry name" value="C883_1060-like_KR_N"/>
</dbReference>
<organism evidence="11 12">
    <name type="scientific">Ruminiclostridium cellobioparum subsp. termitidis CT1112</name>
    <dbReference type="NCBI Taxonomy" id="1195236"/>
    <lineage>
        <taxon>Bacteria</taxon>
        <taxon>Bacillati</taxon>
        <taxon>Bacillota</taxon>
        <taxon>Clostridia</taxon>
        <taxon>Eubacteriales</taxon>
        <taxon>Oscillospiraceae</taxon>
        <taxon>Ruminiclostridium</taxon>
    </lineage>
</organism>
<evidence type="ECO:0000256" key="2">
    <source>
        <dbReference type="ARBA" id="ARBA00003299"/>
    </source>
</evidence>
<dbReference type="InterPro" id="IPR042104">
    <property type="entry name" value="PKS_dehydratase_sf"/>
</dbReference>
<feature type="active site" description="Proton donor; for dehydratase activity" evidence="7">
    <location>
        <position position="882"/>
    </location>
</feature>
<dbReference type="eggNOG" id="COG3321">
    <property type="taxonomic scope" value="Bacteria"/>
</dbReference>
<name>S0FP35_RUMCE</name>
<dbReference type="Pfam" id="PF14765">
    <property type="entry name" value="PS-DH"/>
    <property type="match status" value="1"/>
</dbReference>
<dbReference type="Pfam" id="PF21089">
    <property type="entry name" value="PKS_DH_N"/>
    <property type="match status" value="1"/>
</dbReference>
<dbReference type="Pfam" id="PF21394">
    <property type="entry name" value="Beta-ketacyl_N"/>
    <property type="match status" value="1"/>
</dbReference>
<dbReference type="SUPFAM" id="SSF47336">
    <property type="entry name" value="ACP-like"/>
    <property type="match status" value="1"/>
</dbReference>
<dbReference type="InterPro" id="IPR049551">
    <property type="entry name" value="PKS_DH_C"/>
</dbReference>
<dbReference type="STRING" id="1195236.CTER_0304"/>
<feature type="domain" description="Ketosynthase family 3 (KS3)" evidence="9">
    <location>
        <begin position="39"/>
        <end position="475"/>
    </location>
</feature>
<dbReference type="Gene3D" id="3.30.559.10">
    <property type="entry name" value="Chloramphenicol acetyltransferase-like domain"/>
    <property type="match status" value="1"/>
</dbReference>